<name>A0ABQ7SWA7_PHRPL</name>
<feature type="compositionally biased region" description="Basic and acidic residues" evidence="5">
    <location>
        <begin position="19"/>
        <end position="29"/>
    </location>
</feature>
<feature type="region of interest" description="Disordered" evidence="5">
    <location>
        <begin position="333"/>
        <end position="371"/>
    </location>
</feature>
<dbReference type="Gene3D" id="6.10.250.3410">
    <property type="entry name" value="DBF zinc finger"/>
    <property type="match status" value="1"/>
</dbReference>
<comment type="caution">
    <text evidence="7">The sequence shown here is derived from an EMBL/GenBank/DDBJ whole genome shotgun (WGS) entry which is preliminary data.</text>
</comment>
<dbReference type="InterPro" id="IPR006572">
    <property type="entry name" value="Znf_DBF"/>
</dbReference>
<dbReference type="EMBL" id="JAIPUX010003289">
    <property type="protein sequence ID" value="KAH0621674.1"/>
    <property type="molecule type" value="Genomic_DNA"/>
</dbReference>
<evidence type="ECO:0000313" key="7">
    <source>
        <dbReference type="EMBL" id="KAH0621674.1"/>
    </source>
</evidence>
<evidence type="ECO:0000256" key="5">
    <source>
        <dbReference type="SAM" id="MobiDB-lite"/>
    </source>
</evidence>
<dbReference type="InterPro" id="IPR038890">
    <property type="entry name" value="ZDBF2"/>
</dbReference>
<evidence type="ECO:0000259" key="6">
    <source>
        <dbReference type="PROSITE" id="PS51265"/>
    </source>
</evidence>
<organism evidence="7 8">
    <name type="scientific">Phrynosoma platyrhinos</name>
    <name type="common">Desert horned lizard</name>
    <dbReference type="NCBI Taxonomy" id="52577"/>
    <lineage>
        <taxon>Eukaryota</taxon>
        <taxon>Metazoa</taxon>
        <taxon>Chordata</taxon>
        <taxon>Craniata</taxon>
        <taxon>Vertebrata</taxon>
        <taxon>Euteleostomi</taxon>
        <taxon>Lepidosauria</taxon>
        <taxon>Squamata</taxon>
        <taxon>Bifurcata</taxon>
        <taxon>Unidentata</taxon>
        <taxon>Episquamata</taxon>
        <taxon>Toxicofera</taxon>
        <taxon>Iguania</taxon>
        <taxon>Phrynosomatidae</taxon>
        <taxon>Phrynosomatinae</taxon>
        <taxon>Phrynosoma</taxon>
    </lineage>
</organism>
<keyword evidence="1" id="KW-0479">Metal-binding</keyword>
<evidence type="ECO:0000313" key="8">
    <source>
        <dbReference type="Proteomes" id="UP000826234"/>
    </source>
</evidence>
<dbReference type="Proteomes" id="UP000826234">
    <property type="component" value="Unassembled WGS sequence"/>
</dbReference>
<protein>
    <recommendedName>
        <fullName evidence="6">DBF4-type domain-containing protein</fullName>
    </recommendedName>
</protein>
<dbReference type="PROSITE" id="PS51265">
    <property type="entry name" value="ZF_DBF4"/>
    <property type="match status" value="1"/>
</dbReference>
<keyword evidence="3" id="KW-0862">Zinc</keyword>
<accession>A0ABQ7SWA7</accession>
<keyword evidence="8" id="KW-1185">Reference proteome</keyword>
<keyword evidence="2 4" id="KW-0863">Zinc-finger</keyword>
<evidence type="ECO:0000256" key="1">
    <source>
        <dbReference type="ARBA" id="ARBA00022723"/>
    </source>
</evidence>
<feature type="region of interest" description="Disordered" evidence="5">
    <location>
        <begin position="590"/>
        <end position="609"/>
    </location>
</feature>
<evidence type="ECO:0000256" key="3">
    <source>
        <dbReference type="ARBA" id="ARBA00022833"/>
    </source>
</evidence>
<feature type="domain" description="DBF4-type" evidence="6">
    <location>
        <begin position="51"/>
        <end position="100"/>
    </location>
</feature>
<dbReference type="SMART" id="SM00586">
    <property type="entry name" value="ZnF_DBF"/>
    <property type="match status" value="1"/>
</dbReference>
<reference evidence="7 8" key="1">
    <citation type="journal article" date="2022" name="Gigascience">
        <title>A chromosome-level genome assembly and annotation of the desert horned lizard, Phrynosoma platyrhinos, provides insight into chromosomal rearrangements among reptiles.</title>
        <authorList>
            <person name="Koochekian N."/>
            <person name="Ascanio A."/>
            <person name="Farleigh K."/>
            <person name="Card D.C."/>
            <person name="Schield D.R."/>
            <person name="Castoe T.A."/>
            <person name="Jezkova T."/>
        </authorList>
    </citation>
    <scope>NUCLEOTIDE SEQUENCE [LARGE SCALE GENOMIC DNA]</scope>
    <source>
        <strain evidence="7">NK-2021</strain>
    </source>
</reference>
<feature type="compositionally biased region" description="Polar residues" evidence="5">
    <location>
        <begin position="333"/>
        <end position="356"/>
    </location>
</feature>
<sequence length="882" mass="98012">MFDRNKQADEASAASAQGIERKGNEDSLRQESNSGLSIQGPKLARPGLPVMQNRQGYCNCCHVHYSNLEQHVYSSQHRHFATYCRNRMGTTSLMERFLQDVLQHHPYSYDDNRPTYDDMPFTSSQLPGDEALLSLDVMEKERIASREEEPSSDSGLTAESGCLVTQRSQEELKKASMAVTPLQTLEEEQEHSLGTSEKPLPIPCNTNDTVPVEGALSESSNHKVSFTYVNLLADPVPVNQSPSAPHRLSKNIPYPVVPESVFSNRCEQSKHDLCNEDGVLNPSLNVVLKSTQSKPFSLSQESPVCNQGNSLISGQLFLKQDGLQPQDETQISGVSLRNNSNPVGTSSSQAFQSDSQVSEKKESKLGGSAETVGEMTEEILLKCCDKTPPNELPSRDNDTNSCANILSLLDHNSAHGSDISFDCDAAVPAVQSGTVLPKATVKSLELLKEVQVNLQDENYGTQLSSILKSGSLQQETEPDKHVLAQNNEPVLPALPHVPPSFVGKTWSQIMYEDDMKIEALVRDFREGRFRCHFDTESFANCAKRRARRKQQKEEGGIHADSANKTEAVSAKGLPEFNDVLSVASDFSNPTVISETQPIPETSKRPKKRTWRLASRCQVVKVSHGTQTSLVHYPIVKQKMIRKDCDPPDQKGSPVWSENEKTPTMKTRLCALKLPESYTKIMSPVQPQTVVYVLSCPEIKQFRSKVDDIPKMRRNQHSTDSKDSIRYKYKQNSIRYYDPLTNRVLKTPPKNMAGEKSRNPPHIRQLFRSLSVDANQKKQADSEFESIVPKSFNSTDFHGSSASFLLHPVKESDMNSSHKTDGSSVSTESSECLLTKNTANSDLDPDILVYEQKSMLLTCEDHHFVTISSPPHTPSCSGESLII</sequence>
<gene>
    <name evidence="7" type="ORF">JD844_023238</name>
</gene>
<dbReference type="InterPro" id="IPR038545">
    <property type="entry name" value="Znf_DBF_sf"/>
</dbReference>
<feature type="region of interest" description="Disordered" evidence="5">
    <location>
        <begin position="1"/>
        <end position="46"/>
    </location>
</feature>
<evidence type="ECO:0000256" key="2">
    <source>
        <dbReference type="ARBA" id="ARBA00022771"/>
    </source>
</evidence>
<dbReference type="Pfam" id="PF07535">
    <property type="entry name" value="zf-DBF"/>
    <property type="match status" value="1"/>
</dbReference>
<feature type="compositionally biased region" description="Polar residues" evidence="5">
    <location>
        <begin position="590"/>
        <end position="599"/>
    </location>
</feature>
<dbReference type="PANTHER" id="PTHR21639">
    <property type="entry name" value="DBF4-TYPE ZINC FINGER-CONTAINING PROTEIN 2"/>
    <property type="match status" value="1"/>
</dbReference>
<dbReference type="PANTHER" id="PTHR21639:SF5">
    <property type="entry name" value="DBF4-TYPE ZINC FINGER-CONTAINING PROTEIN 2"/>
    <property type="match status" value="1"/>
</dbReference>
<feature type="region of interest" description="Disordered" evidence="5">
    <location>
        <begin position="185"/>
        <end position="204"/>
    </location>
</feature>
<proteinExistence type="predicted"/>
<evidence type="ECO:0000256" key="4">
    <source>
        <dbReference type="PROSITE-ProRule" id="PRU00600"/>
    </source>
</evidence>